<reference evidence="1 2" key="1">
    <citation type="submission" date="2020-06" db="EMBL/GenBank/DDBJ databases">
        <authorList>
            <person name="Li R."/>
            <person name="Bekaert M."/>
        </authorList>
    </citation>
    <scope>NUCLEOTIDE SEQUENCE [LARGE SCALE GENOMIC DNA]</scope>
    <source>
        <strain evidence="2">wild</strain>
    </source>
</reference>
<proteinExistence type="predicted"/>
<dbReference type="AlphaFoldDB" id="A0A6J8EWB3"/>
<dbReference type="Proteomes" id="UP000507470">
    <property type="component" value="Unassembled WGS sequence"/>
</dbReference>
<gene>
    <name evidence="1" type="ORF">MCOR_55984</name>
</gene>
<sequence length="228" mass="26417">MVAILFGRHGAKHRKVVYKHTNEIAVELLYMPFSKLSDLETKAIKLTNKLKEYANITIPSGSFNPKTKPYWSDEVKQAHKAERLARRIWIHQGRSGLVNIPSYVEYKSAKNKFRNRQRFAYNAYMDNTYRVIDEVDECDDTLLRLISRQKSRKTNHISEILHHNRQCKSPEGISNAFAALYADVYTPTENTKFDSNFKAYVTEFVDRTLESSATNNCIKEATINLFGK</sequence>
<organism evidence="1 2">
    <name type="scientific">Mytilus coruscus</name>
    <name type="common">Sea mussel</name>
    <dbReference type="NCBI Taxonomy" id="42192"/>
    <lineage>
        <taxon>Eukaryota</taxon>
        <taxon>Metazoa</taxon>
        <taxon>Spiralia</taxon>
        <taxon>Lophotrochozoa</taxon>
        <taxon>Mollusca</taxon>
        <taxon>Bivalvia</taxon>
        <taxon>Autobranchia</taxon>
        <taxon>Pteriomorphia</taxon>
        <taxon>Mytilida</taxon>
        <taxon>Mytiloidea</taxon>
        <taxon>Mytilidae</taxon>
        <taxon>Mytilinae</taxon>
        <taxon>Mytilus</taxon>
    </lineage>
</organism>
<dbReference type="OrthoDB" id="425681at2759"/>
<keyword evidence="2" id="KW-1185">Reference proteome</keyword>
<dbReference type="EMBL" id="CACVKT020009956">
    <property type="protein sequence ID" value="CAC5424032.1"/>
    <property type="molecule type" value="Genomic_DNA"/>
</dbReference>
<protein>
    <submittedName>
        <fullName evidence="1">Uncharacterized protein</fullName>
    </submittedName>
</protein>
<name>A0A6J8EWB3_MYTCO</name>
<evidence type="ECO:0000313" key="1">
    <source>
        <dbReference type="EMBL" id="CAC5424032.1"/>
    </source>
</evidence>
<accession>A0A6J8EWB3</accession>
<evidence type="ECO:0000313" key="2">
    <source>
        <dbReference type="Proteomes" id="UP000507470"/>
    </source>
</evidence>